<name>A0A7U2F9U5_PHANO</name>
<organism evidence="1 2">
    <name type="scientific">Phaeosphaeria nodorum (strain SN15 / ATCC MYA-4574 / FGSC 10173)</name>
    <name type="common">Glume blotch fungus</name>
    <name type="synonym">Parastagonospora nodorum</name>
    <dbReference type="NCBI Taxonomy" id="321614"/>
    <lineage>
        <taxon>Eukaryota</taxon>
        <taxon>Fungi</taxon>
        <taxon>Dikarya</taxon>
        <taxon>Ascomycota</taxon>
        <taxon>Pezizomycotina</taxon>
        <taxon>Dothideomycetes</taxon>
        <taxon>Pleosporomycetidae</taxon>
        <taxon>Pleosporales</taxon>
        <taxon>Pleosporineae</taxon>
        <taxon>Phaeosphaeriaceae</taxon>
        <taxon>Parastagonospora</taxon>
    </lineage>
</organism>
<dbReference type="AlphaFoldDB" id="A0A7U2F9U5"/>
<evidence type="ECO:0000313" key="2">
    <source>
        <dbReference type="Proteomes" id="UP000663193"/>
    </source>
</evidence>
<keyword evidence="2" id="KW-1185">Reference proteome</keyword>
<proteinExistence type="predicted"/>
<gene>
    <name evidence="1" type="ORF">JI435_416440</name>
</gene>
<evidence type="ECO:0000313" key="1">
    <source>
        <dbReference type="EMBL" id="QRD01337.1"/>
    </source>
</evidence>
<dbReference type="Proteomes" id="UP000663193">
    <property type="component" value="Chromosome 12"/>
</dbReference>
<dbReference type="VEuPathDB" id="FungiDB:JI435_416440"/>
<sequence length="109" mass="12404">MRRFRRFHLMINTSYDALIFSKLFLACQHYPSYHPYNGTDSVQNTPDTPYAAMTCNVCWKGNLRLGILLTKMRAQHVTDTCGYARPNPCFRTRVFVAGASSNATEVCCV</sequence>
<accession>A0A7U2F9U5</accession>
<reference evidence="2" key="1">
    <citation type="journal article" date="2021" name="BMC Genomics">
        <title>Chromosome-level genome assembly and manually-curated proteome of model necrotroph Parastagonospora nodorum Sn15 reveals a genome-wide trove of candidate effector homologs, and redundancy of virulence-related functions within an accessory chromosome.</title>
        <authorList>
            <person name="Bertazzoni S."/>
            <person name="Jones D.A.B."/>
            <person name="Phan H.T."/>
            <person name="Tan K.-C."/>
            <person name="Hane J.K."/>
        </authorList>
    </citation>
    <scope>NUCLEOTIDE SEQUENCE [LARGE SCALE GENOMIC DNA]</scope>
    <source>
        <strain evidence="2">SN15 / ATCC MYA-4574 / FGSC 10173)</strain>
    </source>
</reference>
<dbReference type="EMBL" id="CP069034">
    <property type="protein sequence ID" value="QRD01337.1"/>
    <property type="molecule type" value="Genomic_DNA"/>
</dbReference>
<protein>
    <submittedName>
        <fullName evidence="1">Uncharacterized protein</fullName>
    </submittedName>
</protein>